<dbReference type="GO" id="GO:0006310">
    <property type="term" value="P:DNA recombination"/>
    <property type="evidence" value="ECO:0007669"/>
    <property type="project" value="InterPro"/>
</dbReference>
<protein>
    <submittedName>
        <fullName evidence="1">Uncharacterized protein</fullName>
    </submittedName>
</protein>
<dbReference type="Gene3D" id="3.30.1330.70">
    <property type="entry name" value="Holliday junction resolvase RusA"/>
    <property type="match status" value="1"/>
</dbReference>
<reference evidence="1" key="2">
    <citation type="submission" date="2015-03" db="EMBL/GenBank/DDBJ databases">
        <authorList>
            <person name="Chow C.-E.T."/>
            <person name="Winget D.M."/>
            <person name="White R.A.III."/>
            <person name="Hallam S.J."/>
            <person name="Suttle C.A."/>
        </authorList>
    </citation>
    <scope>NUCLEOTIDE SEQUENCE</scope>
    <source>
        <strain evidence="1">H4084988</strain>
    </source>
</reference>
<sequence length="118" mass="14071">MITLPYQIPSRNQIDKMHWAKKTRLRQSWELLVRNQMALNKIKPCQSGDVFDITVISYRHRRIDPDNLIGGAKQLIDALTNESFIWDDSFKYLNPEYKQILIKKHIEPYTTVERERVV</sequence>
<dbReference type="SUPFAM" id="SSF103084">
    <property type="entry name" value="Holliday junction resolvase RusA"/>
    <property type="match status" value="1"/>
</dbReference>
<proteinExistence type="predicted"/>
<dbReference type="EMBL" id="KR029594">
    <property type="protein sequence ID" value="AKH47470.1"/>
    <property type="molecule type" value="Genomic_DNA"/>
</dbReference>
<dbReference type="InterPro" id="IPR036614">
    <property type="entry name" value="RusA-like_sf"/>
</dbReference>
<reference evidence="1" key="1">
    <citation type="journal article" date="2015" name="Front. Microbiol.">
        <title>Combining genomic sequencing methods to explore viral diversity and reveal potential virus-host interactions.</title>
        <authorList>
            <person name="Chow C.E."/>
            <person name="Winget D.M."/>
            <person name="White R.A.III."/>
            <person name="Hallam S.J."/>
            <person name="Suttle C.A."/>
        </authorList>
    </citation>
    <scope>NUCLEOTIDE SEQUENCE</scope>
    <source>
        <strain evidence="1">H4084988</strain>
    </source>
</reference>
<dbReference type="GO" id="GO:0000287">
    <property type="term" value="F:magnesium ion binding"/>
    <property type="evidence" value="ECO:0007669"/>
    <property type="project" value="InterPro"/>
</dbReference>
<accession>A0A0F7L6G6</accession>
<name>A0A0F7L6G6_9VIRU</name>
<evidence type="ECO:0000313" key="1">
    <source>
        <dbReference type="EMBL" id="AKH47470.1"/>
    </source>
</evidence>
<organism evidence="1">
    <name type="scientific">uncultured marine virus</name>
    <dbReference type="NCBI Taxonomy" id="186617"/>
    <lineage>
        <taxon>Viruses</taxon>
        <taxon>environmental samples</taxon>
    </lineage>
</organism>
<dbReference type="GO" id="GO:0006281">
    <property type="term" value="P:DNA repair"/>
    <property type="evidence" value="ECO:0007669"/>
    <property type="project" value="InterPro"/>
</dbReference>